<gene>
    <name evidence="1" type="ORF">CISIN_1g034519mg</name>
</gene>
<evidence type="ECO:0000313" key="2">
    <source>
        <dbReference type="Proteomes" id="UP000027120"/>
    </source>
</evidence>
<accession>A0A067E4H7</accession>
<dbReference type="SMR" id="A0A067E4H7"/>
<organism evidence="1 2">
    <name type="scientific">Citrus sinensis</name>
    <name type="common">Sweet orange</name>
    <name type="synonym">Citrus aurantium var. sinensis</name>
    <dbReference type="NCBI Taxonomy" id="2711"/>
    <lineage>
        <taxon>Eukaryota</taxon>
        <taxon>Viridiplantae</taxon>
        <taxon>Streptophyta</taxon>
        <taxon>Embryophyta</taxon>
        <taxon>Tracheophyta</taxon>
        <taxon>Spermatophyta</taxon>
        <taxon>Magnoliopsida</taxon>
        <taxon>eudicotyledons</taxon>
        <taxon>Gunneridae</taxon>
        <taxon>Pentapetalae</taxon>
        <taxon>rosids</taxon>
        <taxon>malvids</taxon>
        <taxon>Sapindales</taxon>
        <taxon>Rutaceae</taxon>
        <taxon>Aurantioideae</taxon>
        <taxon>Citrus</taxon>
    </lineage>
</organism>
<reference evidence="1 2" key="1">
    <citation type="submission" date="2014-04" db="EMBL/GenBank/DDBJ databases">
        <authorList>
            <consortium name="International Citrus Genome Consortium"/>
            <person name="Gmitter F."/>
            <person name="Chen C."/>
            <person name="Farmerie W."/>
            <person name="Harkins T."/>
            <person name="Desany B."/>
            <person name="Mohiuddin M."/>
            <person name="Kodira C."/>
            <person name="Borodovsky M."/>
            <person name="Lomsadze A."/>
            <person name="Burns P."/>
            <person name="Jenkins J."/>
            <person name="Prochnik S."/>
            <person name="Shu S."/>
            <person name="Chapman J."/>
            <person name="Pitluck S."/>
            <person name="Schmutz J."/>
            <person name="Rokhsar D."/>
        </authorList>
    </citation>
    <scope>NUCLEOTIDE SEQUENCE</scope>
</reference>
<dbReference type="STRING" id="2711.A0A067E4H7"/>
<protein>
    <submittedName>
        <fullName evidence="1">Uncharacterized protein</fullName>
    </submittedName>
</protein>
<dbReference type="PaxDb" id="2711-XP_006493446.1"/>
<dbReference type="Proteomes" id="UP000027120">
    <property type="component" value="Unassembled WGS sequence"/>
</dbReference>
<dbReference type="AlphaFoldDB" id="A0A067E4H7"/>
<dbReference type="PANTHER" id="PTHR33181">
    <property type="entry name" value="OS01G0778500 PROTEIN"/>
    <property type="match status" value="1"/>
</dbReference>
<evidence type="ECO:0000313" key="1">
    <source>
        <dbReference type="EMBL" id="KDO46142.1"/>
    </source>
</evidence>
<keyword evidence="2" id="KW-1185">Reference proteome</keyword>
<sequence length="92" mass="10891">MELWNKMIFPVRRVWVAVSSRVKARKNGAGILKLRDDVQTCEYQDVQVMWEMLSRSESEMINHNPKRRQRPFWRVSVWSNHGSSASFSAKHT</sequence>
<proteinExistence type="predicted"/>
<dbReference type="eggNOG" id="ENOG502S4HK">
    <property type="taxonomic scope" value="Eukaryota"/>
</dbReference>
<dbReference type="PANTHER" id="PTHR33181:SF19">
    <property type="entry name" value="OS04G0658200 PROTEIN"/>
    <property type="match status" value="1"/>
</dbReference>
<name>A0A067E4H7_CITSI</name>
<dbReference type="EMBL" id="KK785226">
    <property type="protein sequence ID" value="KDO46142.1"/>
    <property type="molecule type" value="Genomic_DNA"/>
</dbReference>